<dbReference type="InterPro" id="IPR001119">
    <property type="entry name" value="SLH_dom"/>
</dbReference>
<dbReference type="Pfam" id="PF00395">
    <property type="entry name" value="SLH"/>
    <property type="match status" value="3"/>
</dbReference>
<feature type="chain" id="PRO_5012289840" evidence="1">
    <location>
        <begin position="31"/>
        <end position="715"/>
    </location>
</feature>
<organism evidence="3 4">
    <name type="scientific">Ureibacillus acetophenoni</name>
    <dbReference type="NCBI Taxonomy" id="614649"/>
    <lineage>
        <taxon>Bacteria</taxon>
        <taxon>Bacillati</taxon>
        <taxon>Bacillota</taxon>
        <taxon>Bacilli</taxon>
        <taxon>Bacillales</taxon>
        <taxon>Caryophanaceae</taxon>
        <taxon>Ureibacillus</taxon>
    </lineage>
</organism>
<keyword evidence="1" id="KW-0732">Signal</keyword>
<evidence type="ECO:0000259" key="2">
    <source>
        <dbReference type="PROSITE" id="PS51272"/>
    </source>
</evidence>
<dbReference type="RefSeq" id="WP_097147677.1">
    <property type="nucleotide sequence ID" value="NZ_OBQC01000001.1"/>
</dbReference>
<gene>
    <name evidence="3" type="ORF">SAMN05877842_101108</name>
</gene>
<dbReference type="PANTHER" id="PTHR43308">
    <property type="entry name" value="OUTER MEMBRANE PROTEIN ALPHA-RELATED"/>
    <property type="match status" value="1"/>
</dbReference>
<name>A0A285TYW8_9BACL</name>
<dbReference type="OrthoDB" id="9816557at2"/>
<proteinExistence type="predicted"/>
<feature type="domain" description="SLH" evidence="2">
    <location>
        <begin position="30"/>
        <end position="93"/>
    </location>
</feature>
<sequence length="715" mass="74401">MAKQNKGRKFFATTATAALVASAIVPVASAAELNDINQVPTWAKDAVQYLVDNGSVTGDQNGNFKPSANITRAEAATIIAKELGLEATGTENFSDVAPGNWFYDAVVATSPEIFNGDDNGKFNPTNNLTREQAAKVIVEAFGLKGSESISSFSDASKVAGWAKTYFETAVANEVIKGADGKLNPKANISKAEFATMIFRAVEAAVAPGVESNTNGNGGRDYLVTITGKDGKPAAKGEEFFVFLDEAGTSSGAYILDANKAAVYESNGTNSAKVVKLKVSNDKGEAKFTVYGKSATDYATPVVFLDRGTDNRNVLNSADLKAEANEITYFKAPVSTSVGIKFFDANDNEITSAKGAATVQLRVLDQNGKVKVNENSSASDYQARFEVENTSTKVLTVGSTDVTQDRVVKLVNVVNGIAELELSTDEALTANVYASYNGLTTTGSIAFTNVNAVADTYTGAIVAIDTANKEVTFSGKLPVSYDGASFKNESGNVIDEEAFVTAVKAGVTATYIKNADGKVSFELITTETGSTPDLSEAVTDSVTFADLNLTEINTVSTSNAAVATAKVTATGLELTAKGAGTATITATDLGADGADDEVATITVTVTKDATTGALSISKVVTAFDGTAPAEVTNLTFNDLDTDQGEVSGEITFTESASTDVVSTVVKYGDIIVNKDTAGKYTIAQNTPYTDQKITVTVTDAAGNSSTTTIDVTDATS</sequence>
<feature type="domain" description="SLH" evidence="2">
    <location>
        <begin position="149"/>
        <end position="211"/>
    </location>
</feature>
<feature type="domain" description="SLH" evidence="2">
    <location>
        <begin position="94"/>
        <end position="148"/>
    </location>
</feature>
<dbReference type="PROSITE" id="PS51272">
    <property type="entry name" value="SLH"/>
    <property type="match status" value="3"/>
</dbReference>
<feature type="signal peptide" evidence="1">
    <location>
        <begin position="1"/>
        <end position="30"/>
    </location>
</feature>
<protein>
    <submittedName>
        <fullName evidence="3">S-layer family protein</fullName>
    </submittedName>
</protein>
<accession>A0A285TYW8</accession>
<dbReference type="PANTHER" id="PTHR43308:SF5">
    <property type="entry name" value="S-LAYER PROTEIN _ PEPTIDOGLYCAN ENDO-BETA-N-ACETYLGLUCOSAMINIDASE"/>
    <property type="match status" value="1"/>
</dbReference>
<keyword evidence="4" id="KW-1185">Reference proteome</keyword>
<dbReference type="InterPro" id="IPR051465">
    <property type="entry name" value="Cell_Envelope_Struct_Comp"/>
</dbReference>
<evidence type="ECO:0000313" key="4">
    <source>
        <dbReference type="Proteomes" id="UP000219252"/>
    </source>
</evidence>
<reference evidence="4" key="1">
    <citation type="submission" date="2017-08" db="EMBL/GenBank/DDBJ databases">
        <authorList>
            <person name="Varghese N."/>
            <person name="Submissions S."/>
        </authorList>
    </citation>
    <scope>NUCLEOTIDE SEQUENCE [LARGE SCALE GENOMIC DNA]</scope>
    <source>
        <strain evidence="4">JC23</strain>
    </source>
</reference>
<evidence type="ECO:0000313" key="3">
    <source>
        <dbReference type="EMBL" id="SOC34779.1"/>
    </source>
</evidence>
<evidence type="ECO:0000256" key="1">
    <source>
        <dbReference type="SAM" id="SignalP"/>
    </source>
</evidence>
<dbReference type="Proteomes" id="UP000219252">
    <property type="component" value="Unassembled WGS sequence"/>
</dbReference>
<dbReference type="EMBL" id="OBQC01000001">
    <property type="protein sequence ID" value="SOC34779.1"/>
    <property type="molecule type" value="Genomic_DNA"/>
</dbReference>
<dbReference type="AlphaFoldDB" id="A0A285TYW8"/>